<dbReference type="OrthoDB" id="9805957at2759"/>
<dbReference type="Proteomes" id="UP000504623">
    <property type="component" value="Unplaced"/>
</dbReference>
<dbReference type="PANTHER" id="PTHR16423:SF9">
    <property type="entry name" value="TREM-LIKE TRANSCRIPT 4 PROTEIN"/>
    <property type="match status" value="1"/>
</dbReference>
<reference evidence="8" key="1">
    <citation type="submission" date="2025-08" db="UniProtKB">
        <authorList>
            <consortium name="RefSeq"/>
        </authorList>
    </citation>
    <scope>IDENTIFICATION</scope>
    <source>
        <tissue evidence="8">Spleen</tissue>
    </source>
</reference>
<evidence type="ECO:0000313" key="8">
    <source>
        <dbReference type="RefSeq" id="XP_006860652.1"/>
    </source>
</evidence>
<dbReference type="SUPFAM" id="SSF48726">
    <property type="entry name" value="Immunoglobulin"/>
    <property type="match status" value="1"/>
</dbReference>
<dbReference type="GO" id="GO:0009986">
    <property type="term" value="C:cell surface"/>
    <property type="evidence" value="ECO:0007669"/>
    <property type="project" value="TreeGrafter"/>
</dbReference>
<dbReference type="InterPro" id="IPR013106">
    <property type="entry name" value="Ig_V-set"/>
</dbReference>
<dbReference type="GO" id="GO:0034157">
    <property type="term" value="P:positive regulation of toll-like receptor 7 signaling pathway"/>
    <property type="evidence" value="ECO:0007669"/>
    <property type="project" value="TreeGrafter"/>
</dbReference>
<dbReference type="Pfam" id="PF07686">
    <property type="entry name" value="V-set"/>
    <property type="match status" value="1"/>
</dbReference>
<evidence type="ECO:0000259" key="6">
    <source>
        <dbReference type="Pfam" id="PF07686"/>
    </source>
</evidence>
<evidence type="ECO:0000256" key="5">
    <source>
        <dbReference type="SAM" id="SignalP"/>
    </source>
</evidence>
<dbReference type="GO" id="GO:0038023">
    <property type="term" value="F:signaling receptor activity"/>
    <property type="evidence" value="ECO:0007669"/>
    <property type="project" value="TreeGrafter"/>
</dbReference>
<feature type="chain" id="PRO_5038920400" evidence="5">
    <location>
        <begin position="25"/>
        <end position="170"/>
    </location>
</feature>
<dbReference type="InterPro" id="IPR036179">
    <property type="entry name" value="Ig-like_dom_sf"/>
</dbReference>
<dbReference type="InterPro" id="IPR013783">
    <property type="entry name" value="Ig-like_fold"/>
</dbReference>
<keyword evidence="3" id="KW-0393">Immunoglobulin domain</keyword>
<accession>A0A9B0T9Y6</accession>
<gene>
    <name evidence="8" type="primary">LOC102812498</name>
</gene>
<feature type="region of interest" description="Disordered" evidence="4">
    <location>
        <begin position="139"/>
        <end position="170"/>
    </location>
</feature>
<dbReference type="AlphaFoldDB" id="A0A9B0T9Y6"/>
<dbReference type="InterPro" id="IPR052314">
    <property type="entry name" value="Immune_rcpt_domain"/>
</dbReference>
<dbReference type="Gene3D" id="2.60.40.10">
    <property type="entry name" value="Immunoglobulins"/>
    <property type="match status" value="1"/>
</dbReference>
<keyword evidence="2" id="KW-1015">Disulfide bond</keyword>
<keyword evidence="1 5" id="KW-0732">Signal</keyword>
<feature type="signal peptide" evidence="5">
    <location>
        <begin position="1"/>
        <end position="24"/>
    </location>
</feature>
<dbReference type="GeneID" id="102812498"/>
<evidence type="ECO:0000256" key="3">
    <source>
        <dbReference type="ARBA" id="ARBA00023319"/>
    </source>
</evidence>
<dbReference type="PANTHER" id="PTHR16423">
    <property type="entry name" value="TREM-LIKE TRANSCRIPT PROTEIN"/>
    <property type="match status" value="1"/>
</dbReference>
<feature type="compositionally biased region" description="Polar residues" evidence="4">
    <location>
        <begin position="139"/>
        <end position="152"/>
    </location>
</feature>
<evidence type="ECO:0000256" key="2">
    <source>
        <dbReference type="ARBA" id="ARBA00023157"/>
    </source>
</evidence>
<sequence length="170" mass="19263">MALEAPHLLLVLLVLLVLVSGSWMQSLEADIEQREVEEALLVTCRYSHLRRPYQLRTWCRKKPNGCNMLVTTSKPRTLAQDNQYTIWDDPDSGFLNVTMAKLNNYDMGLYWCATFNVSSHIISQLRMVPVVVNPETQQYHGNSSTVCPQPSQDPGAHGHSPLSLRTQSDH</sequence>
<keyword evidence="7" id="KW-1185">Reference proteome</keyword>
<evidence type="ECO:0000256" key="4">
    <source>
        <dbReference type="SAM" id="MobiDB-lite"/>
    </source>
</evidence>
<dbReference type="RefSeq" id="XP_006860652.1">
    <property type="nucleotide sequence ID" value="XM_006860590.1"/>
</dbReference>
<protein>
    <submittedName>
        <fullName evidence="8">Trem-like transcript 4 protein-like</fullName>
    </submittedName>
</protein>
<name>A0A9B0T9Y6_CHRAS</name>
<evidence type="ECO:0000313" key="7">
    <source>
        <dbReference type="Proteomes" id="UP000504623"/>
    </source>
</evidence>
<evidence type="ECO:0000256" key="1">
    <source>
        <dbReference type="ARBA" id="ARBA00022729"/>
    </source>
</evidence>
<feature type="domain" description="Immunoglobulin V-set" evidence="6">
    <location>
        <begin position="37"/>
        <end position="117"/>
    </location>
</feature>
<proteinExistence type="predicted"/>
<organism evidence="7 8">
    <name type="scientific">Chrysochloris asiatica</name>
    <name type="common">Cape golden mole</name>
    <dbReference type="NCBI Taxonomy" id="185453"/>
    <lineage>
        <taxon>Eukaryota</taxon>
        <taxon>Metazoa</taxon>
        <taxon>Chordata</taxon>
        <taxon>Craniata</taxon>
        <taxon>Vertebrata</taxon>
        <taxon>Euteleostomi</taxon>
        <taxon>Mammalia</taxon>
        <taxon>Eutheria</taxon>
        <taxon>Afrotheria</taxon>
        <taxon>Chrysochloridae</taxon>
        <taxon>Chrysochlorinae</taxon>
        <taxon>Chrysochloris</taxon>
    </lineage>
</organism>